<evidence type="ECO:0000313" key="10">
    <source>
        <dbReference type="Proteomes" id="UP000749559"/>
    </source>
</evidence>
<dbReference type="PROSITE" id="PS00018">
    <property type="entry name" value="EF_HAND_1"/>
    <property type="match status" value="2"/>
</dbReference>
<dbReference type="SUPFAM" id="SSF47473">
    <property type="entry name" value="EF-hand"/>
    <property type="match status" value="1"/>
</dbReference>
<accession>A0A8S4NYY8</accession>
<comment type="similarity">
    <text evidence="1">Belongs to the eukaryotic ribosomal protein eL28 family.</text>
</comment>
<dbReference type="SMART" id="SM00054">
    <property type="entry name" value="EFh"/>
    <property type="match status" value="2"/>
</dbReference>
<feature type="domain" description="EF-hand" evidence="8">
    <location>
        <begin position="11"/>
        <end position="46"/>
    </location>
</feature>
<dbReference type="FunFam" id="3.30.390.110:FF:000002">
    <property type="entry name" value="60S ribosomal protein L28"/>
    <property type="match status" value="1"/>
</dbReference>
<feature type="domain" description="EF-hand" evidence="8">
    <location>
        <begin position="47"/>
        <end position="82"/>
    </location>
</feature>
<evidence type="ECO:0000256" key="5">
    <source>
        <dbReference type="ARBA" id="ARBA00035223"/>
    </source>
</evidence>
<dbReference type="InterPro" id="IPR002672">
    <property type="entry name" value="Ribosomal_eL28"/>
</dbReference>
<feature type="compositionally biased region" description="Acidic residues" evidence="7">
    <location>
        <begin position="120"/>
        <end position="129"/>
    </location>
</feature>
<evidence type="ECO:0000256" key="3">
    <source>
        <dbReference type="ARBA" id="ARBA00022980"/>
    </source>
</evidence>
<dbReference type="GO" id="GO:0005840">
    <property type="term" value="C:ribosome"/>
    <property type="evidence" value="ECO:0007669"/>
    <property type="project" value="UniProtKB-KW"/>
</dbReference>
<dbReference type="GO" id="GO:0005509">
    <property type="term" value="F:calcium ion binding"/>
    <property type="evidence" value="ECO:0007669"/>
    <property type="project" value="InterPro"/>
</dbReference>
<reference evidence="9" key="1">
    <citation type="submission" date="2022-03" db="EMBL/GenBank/DDBJ databases">
        <authorList>
            <person name="Martin C."/>
        </authorList>
    </citation>
    <scope>NUCLEOTIDE SEQUENCE</scope>
</reference>
<dbReference type="InterPro" id="IPR018247">
    <property type="entry name" value="EF_Hand_1_Ca_BS"/>
</dbReference>
<dbReference type="OrthoDB" id="338850at2759"/>
<keyword evidence="4" id="KW-0687">Ribonucleoprotein</keyword>
<dbReference type="GO" id="GO:0003735">
    <property type="term" value="F:structural constituent of ribosome"/>
    <property type="evidence" value="ECO:0007669"/>
    <property type="project" value="InterPro"/>
</dbReference>
<evidence type="ECO:0000256" key="2">
    <source>
        <dbReference type="ARBA" id="ARBA00022837"/>
    </source>
</evidence>
<name>A0A8S4NYY8_OWEFU</name>
<dbReference type="Pfam" id="PF13499">
    <property type="entry name" value="EF-hand_7"/>
    <property type="match status" value="1"/>
</dbReference>
<dbReference type="PROSITE" id="PS50222">
    <property type="entry name" value="EF_HAND_2"/>
    <property type="match status" value="2"/>
</dbReference>
<dbReference type="GO" id="GO:0006412">
    <property type="term" value="P:translation"/>
    <property type="evidence" value="ECO:0007669"/>
    <property type="project" value="InterPro"/>
</dbReference>
<keyword evidence="10" id="KW-1185">Reference proteome</keyword>
<evidence type="ECO:0000313" key="9">
    <source>
        <dbReference type="EMBL" id="CAH1785811.1"/>
    </source>
</evidence>
<dbReference type="PANTHER" id="PTHR10544">
    <property type="entry name" value="60S RIBOSOMAL PROTEIN L28"/>
    <property type="match status" value="1"/>
</dbReference>
<evidence type="ECO:0000256" key="6">
    <source>
        <dbReference type="ARBA" id="ARBA00035330"/>
    </source>
</evidence>
<dbReference type="InterPro" id="IPR002048">
    <property type="entry name" value="EF_hand_dom"/>
</dbReference>
<dbReference type="CDD" id="cd00051">
    <property type="entry name" value="EFh"/>
    <property type="match status" value="1"/>
</dbReference>
<comment type="caution">
    <text evidence="9">The sequence shown here is derived from an EMBL/GenBank/DDBJ whole genome shotgun (WGS) entry which is preliminary data.</text>
</comment>
<proteinExistence type="inferred from homology"/>
<sequence length="282" mass="31374">MDLSAIQSNPILKAKFRKIFDLFDMDHDGVINVDDLTSICKKMGFSVTDGKIKAIVNRLDLDESGNISFDEFLKAMPGLKGGAKSPPQTPVVEVVQAPSDSKPQESVRKAKTPSKATEVDLNDSGDDEPNFNYGGSERPSVLNQVSTMSADLQWMIIRNNSSFLLKGNKQTFSKEPNNLRNRNSFRYNGLVQKKTVGVEPCADGKGVVLVTKRATGWRKPAKSHVGVELKRGSRRSLNTIRKTLRNNRYRKDLKMAALRRASAILQSQKPVVVKQTRGKKRD</sequence>
<gene>
    <name evidence="9" type="ORF">OFUS_LOCUS11818</name>
</gene>
<dbReference type="Gene3D" id="3.30.390.110">
    <property type="match status" value="1"/>
</dbReference>
<evidence type="ECO:0000256" key="7">
    <source>
        <dbReference type="SAM" id="MobiDB-lite"/>
    </source>
</evidence>
<protein>
    <recommendedName>
        <fullName evidence="5">Large ribosomal subunit protein eL28</fullName>
    </recommendedName>
    <alternativeName>
        <fullName evidence="6">60S ribosomal protein L28</fullName>
    </alternativeName>
</protein>
<dbReference type="GO" id="GO:1990904">
    <property type="term" value="C:ribonucleoprotein complex"/>
    <property type="evidence" value="ECO:0007669"/>
    <property type="project" value="UniProtKB-KW"/>
</dbReference>
<dbReference type="EMBL" id="CAIIXF020000006">
    <property type="protein sequence ID" value="CAH1785811.1"/>
    <property type="molecule type" value="Genomic_DNA"/>
</dbReference>
<evidence type="ECO:0000256" key="1">
    <source>
        <dbReference type="ARBA" id="ARBA00007926"/>
    </source>
</evidence>
<evidence type="ECO:0000259" key="8">
    <source>
        <dbReference type="PROSITE" id="PS50222"/>
    </source>
</evidence>
<dbReference type="AlphaFoldDB" id="A0A8S4NYY8"/>
<keyword evidence="2" id="KW-0106">Calcium</keyword>
<evidence type="ECO:0000256" key="4">
    <source>
        <dbReference type="ARBA" id="ARBA00023274"/>
    </source>
</evidence>
<dbReference type="Gene3D" id="1.10.238.10">
    <property type="entry name" value="EF-hand"/>
    <property type="match status" value="1"/>
</dbReference>
<organism evidence="9 10">
    <name type="scientific">Owenia fusiformis</name>
    <name type="common">Polychaete worm</name>
    <dbReference type="NCBI Taxonomy" id="6347"/>
    <lineage>
        <taxon>Eukaryota</taxon>
        <taxon>Metazoa</taxon>
        <taxon>Spiralia</taxon>
        <taxon>Lophotrochozoa</taxon>
        <taxon>Annelida</taxon>
        <taxon>Polychaeta</taxon>
        <taxon>Sedentaria</taxon>
        <taxon>Canalipalpata</taxon>
        <taxon>Sabellida</taxon>
        <taxon>Oweniida</taxon>
        <taxon>Oweniidae</taxon>
        <taxon>Owenia</taxon>
    </lineage>
</organism>
<dbReference type="Pfam" id="PF01778">
    <property type="entry name" value="Ribosomal_L28e"/>
    <property type="match status" value="1"/>
</dbReference>
<keyword evidence="3" id="KW-0689">Ribosomal protein</keyword>
<feature type="region of interest" description="Disordered" evidence="7">
    <location>
        <begin position="96"/>
        <end position="139"/>
    </location>
</feature>
<dbReference type="InterPro" id="IPR011992">
    <property type="entry name" value="EF-hand-dom_pair"/>
</dbReference>
<dbReference type="Proteomes" id="UP000749559">
    <property type="component" value="Unassembled WGS sequence"/>
</dbReference>
<dbReference type="InterPro" id="IPR029004">
    <property type="entry name" value="Ribosomal_eL28/Mak16"/>
</dbReference>